<protein>
    <recommendedName>
        <fullName evidence="4">Cytoplasmic protein</fullName>
    </recommendedName>
</protein>
<sequence length="157" mass="17705">MGVSMSMKRRLFVIAALGTMLSALPQAPAQAANWLEKNFWLSGPRYSGKLPECDNTMALAEIASRFAGKEYRFWNSGLTIVNFDAVRETGNRSWNPDTIPRRFCSGRALLSDGVWRPVHYLIGEDFGMIGATWDVEWCVVGLDRNWANNPACRMMRP</sequence>
<organism evidence="2 3">
    <name type="scientific">Pseudorhodoplanes sinuspersici</name>
    <dbReference type="NCBI Taxonomy" id="1235591"/>
    <lineage>
        <taxon>Bacteria</taxon>
        <taxon>Pseudomonadati</taxon>
        <taxon>Pseudomonadota</taxon>
        <taxon>Alphaproteobacteria</taxon>
        <taxon>Hyphomicrobiales</taxon>
        <taxon>Pseudorhodoplanes</taxon>
    </lineage>
</organism>
<gene>
    <name evidence="2" type="ORF">CAK95_01600</name>
</gene>
<evidence type="ECO:0000313" key="3">
    <source>
        <dbReference type="Proteomes" id="UP000194137"/>
    </source>
</evidence>
<evidence type="ECO:0000256" key="1">
    <source>
        <dbReference type="SAM" id="SignalP"/>
    </source>
</evidence>
<dbReference type="Proteomes" id="UP000194137">
    <property type="component" value="Chromosome"/>
</dbReference>
<proteinExistence type="predicted"/>
<keyword evidence="1" id="KW-0732">Signal</keyword>
<dbReference type="KEGG" id="psin:CAK95_01600"/>
<dbReference type="EMBL" id="CP021112">
    <property type="protein sequence ID" value="ARP97914.1"/>
    <property type="molecule type" value="Genomic_DNA"/>
</dbReference>
<reference evidence="2 3" key="1">
    <citation type="submission" date="2017-05" db="EMBL/GenBank/DDBJ databases">
        <title>Full genome sequence of Pseudorhodoplanes sinuspersici.</title>
        <authorList>
            <person name="Dastgheib S.M.M."/>
            <person name="Shavandi M."/>
            <person name="Tirandaz H."/>
        </authorList>
    </citation>
    <scope>NUCLEOTIDE SEQUENCE [LARGE SCALE GENOMIC DNA]</scope>
    <source>
        <strain evidence="2 3">RIPI110</strain>
    </source>
</reference>
<keyword evidence="3" id="KW-1185">Reference proteome</keyword>
<evidence type="ECO:0000313" key="2">
    <source>
        <dbReference type="EMBL" id="ARP97914.1"/>
    </source>
</evidence>
<dbReference type="STRING" id="1235591.CAK95_01600"/>
<feature type="chain" id="PRO_5012167690" description="Cytoplasmic protein" evidence="1">
    <location>
        <begin position="32"/>
        <end position="157"/>
    </location>
</feature>
<dbReference type="AlphaFoldDB" id="A0A1W6ZMB5"/>
<accession>A0A1W6ZMB5</accession>
<name>A0A1W6ZMB5_9HYPH</name>
<feature type="signal peptide" evidence="1">
    <location>
        <begin position="1"/>
        <end position="31"/>
    </location>
</feature>
<evidence type="ECO:0008006" key="4">
    <source>
        <dbReference type="Google" id="ProtNLM"/>
    </source>
</evidence>